<dbReference type="Proteomes" id="UP000325788">
    <property type="component" value="Unassembled WGS sequence"/>
</dbReference>
<dbReference type="EMBL" id="VXLD01000002">
    <property type="protein sequence ID" value="KAB1857816.1"/>
    <property type="molecule type" value="Genomic_DNA"/>
</dbReference>
<dbReference type="AlphaFoldDB" id="A0A5N4WMH9"/>
<comment type="caution">
    <text evidence="1">The sequence shown here is derived from an EMBL/GenBank/DDBJ whole genome shotgun (WGS) entry which is preliminary data.</text>
</comment>
<sequence>MNKINYDDLKLGVLDDFYQEMLNHGHQCDVQYETVLGHLIYEYEEGFSNVEIIIIEFVIYVIAGKFISEKLSEKLRSDLADKLNKVEFKLLLKLLDFDDKTNFLHDLFLLKFIDEETRAKLTKI</sequence>
<gene>
    <name evidence="1" type="ORF">F4W09_03480</name>
</gene>
<name>A0A5N4WMH9_9GAMM</name>
<dbReference type="RefSeq" id="WP_151504034.1">
    <property type="nucleotide sequence ID" value="NZ_VXLD01000002.1"/>
</dbReference>
<organism evidence="1 2">
    <name type="scientific">Acinetobacter tandoii</name>
    <dbReference type="NCBI Taxonomy" id="202954"/>
    <lineage>
        <taxon>Bacteria</taxon>
        <taxon>Pseudomonadati</taxon>
        <taxon>Pseudomonadota</taxon>
        <taxon>Gammaproteobacteria</taxon>
        <taxon>Moraxellales</taxon>
        <taxon>Moraxellaceae</taxon>
        <taxon>Acinetobacter</taxon>
    </lineage>
</organism>
<accession>A0A5N4WMH9</accession>
<reference evidence="1 2" key="1">
    <citation type="submission" date="2019-09" db="EMBL/GenBank/DDBJ databases">
        <title>Draft genome sequence of Acinetobacter tandoii W4-4-4 isolated from environmental water sample.</title>
        <authorList>
            <person name="Wee S.K."/>
            <person name="Yan B."/>
            <person name="Mustaffa S.B."/>
            <person name="Yap E.P.H."/>
        </authorList>
    </citation>
    <scope>NUCLEOTIDE SEQUENCE [LARGE SCALE GENOMIC DNA]</scope>
    <source>
        <strain evidence="1 2">W4-4-4</strain>
    </source>
</reference>
<evidence type="ECO:0000313" key="1">
    <source>
        <dbReference type="EMBL" id="KAB1857816.1"/>
    </source>
</evidence>
<protein>
    <submittedName>
        <fullName evidence="1">Uncharacterized protein</fullName>
    </submittedName>
</protein>
<proteinExistence type="predicted"/>
<evidence type="ECO:0000313" key="2">
    <source>
        <dbReference type="Proteomes" id="UP000325788"/>
    </source>
</evidence>